<reference evidence="1 2" key="1">
    <citation type="journal article" date="2015" name="Genome Biol. Evol.">
        <title>Phylogenomic analyses indicate that early fungi evolved digesting cell walls of algal ancestors of land plants.</title>
        <authorList>
            <person name="Chang Y."/>
            <person name="Wang S."/>
            <person name="Sekimoto S."/>
            <person name="Aerts A.L."/>
            <person name="Choi C."/>
            <person name="Clum A."/>
            <person name="LaButti K.M."/>
            <person name="Lindquist E.A."/>
            <person name="Yee Ngan C."/>
            <person name="Ohm R.A."/>
            <person name="Salamov A.A."/>
            <person name="Grigoriev I.V."/>
            <person name="Spatafora J.W."/>
            <person name="Berbee M.L."/>
        </authorList>
    </citation>
    <scope>NUCLEOTIDE SEQUENCE [LARGE SCALE GENOMIC DNA]</scope>
    <source>
        <strain evidence="1 2">NRRL 1564</strain>
    </source>
</reference>
<protein>
    <submittedName>
        <fullName evidence="1">Uncharacterized protein</fullName>
    </submittedName>
</protein>
<dbReference type="AlphaFoldDB" id="A0A2G5BIS7"/>
<dbReference type="Proteomes" id="UP000242474">
    <property type="component" value="Unassembled WGS sequence"/>
</dbReference>
<accession>A0A2G5BIS7</accession>
<organism evidence="1 2">
    <name type="scientific">Coemansia reversa (strain ATCC 12441 / NRRL 1564)</name>
    <dbReference type="NCBI Taxonomy" id="763665"/>
    <lineage>
        <taxon>Eukaryota</taxon>
        <taxon>Fungi</taxon>
        <taxon>Fungi incertae sedis</taxon>
        <taxon>Zoopagomycota</taxon>
        <taxon>Kickxellomycotina</taxon>
        <taxon>Kickxellomycetes</taxon>
        <taxon>Kickxellales</taxon>
        <taxon>Kickxellaceae</taxon>
        <taxon>Coemansia</taxon>
    </lineage>
</organism>
<sequence>MVNKAGTASNTYQAGLHEWETEAKELASRLQVSAKETGPALLREIGMHINLSAGSGTNASDIESLEKEIVKVRLGATQELDTRQGLEKSVLELKSKLSAFAEGEAEVGRVLENLVGLDKVPNTVPALLWPGLERAIQDVKARRNGSGKE</sequence>
<name>A0A2G5BIS7_COERN</name>
<evidence type="ECO:0000313" key="1">
    <source>
        <dbReference type="EMBL" id="PIA18881.1"/>
    </source>
</evidence>
<gene>
    <name evidence="1" type="ORF">COEREDRAFT_79425</name>
</gene>
<keyword evidence="2" id="KW-1185">Reference proteome</keyword>
<dbReference type="EMBL" id="KZ303488">
    <property type="protein sequence ID" value="PIA18881.1"/>
    <property type="molecule type" value="Genomic_DNA"/>
</dbReference>
<proteinExistence type="predicted"/>
<evidence type="ECO:0000313" key="2">
    <source>
        <dbReference type="Proteomes" id="UP000242474"/>
    </source>
</evidence>